<accession>A0ABQ5DZK2</accession>
<keyword evidence="4" id="KW-1185">Reference proteome</keyword>
<feature type="region of interest" description="Disordered" evidence="1">
    <location>
        <begin position="317"/>
        <end position="340"/>
    </location>
</feature>
<sequence>MLAADHKRQMQLTEALKLIKRLQTQMAEFERQQGPAKGPEHSQSYRMRLVAVPRFSGIIFSCDLKKMAPLRATRSNIAPETTNATSVTNAQLQAMINQGITVALAARDANTNGVDSHNSGIGARRNERATHECTYPDFMKCQPLNFKGTEGVAELTQWIEKMETVFHISNCSVENQIKFSTCTLLGNALTWWNSHIRTVGNDIAYAMTWTELKKKITDKYCPRTEIKKLEVKLWDLKVKGADVIGYNQRFQELALMCGRMFPEESNKIEKYVSGLPNMIHGSVVASKPKIMQEATQMAIEVMDKRIRIFPDRHTENKRKLDNNQQPQQHHQNKRQNTGRAYVAGTVEKKPYGGSKPLCSKCNYQHDGYFKRECPKLKNNNNHGNKVGGGNAPAKVYAVGHAGINLDSNVVTGTFLLNNCYASILFDTGADRSFISTAFSSQIDIPPTALDHYYDVELADGRIIG</sequence>
<keyword evidence="3" id="KW-0695">RNA-directed DNA polymerase</keyword>
<proteinExistence type="predicted"/>
<dbReference type="Pfam" id="PF19259">
    <property type="entry name" value="Ty3_capsid"/>
    <property type="match status" value="1"/>
</dbReference>
<evidence type="ECO:0000256" key="1">
    <source>
        <dbReference type="SAM" id="MobiDB-lite"/>
    </source>
</evidence>
<dbReference type="PANTHER" id="PTHR15503:SF42">
    <property type="entry name" value="ZINC FINGER, CCHC-TYPE, RETROTRANSPOSON GAG DOMAIN, ASPARTIC PEPTIDASE DOMAIN PROTEIN-RELATED"/>
    <property type="match status" value="1"/>
</dbReference>
<dbReference type="InterPro" id="IPR032567">
    <property type="entry name" value="RTL1-rel"/>
</dbReference>
<reference evidence="3" key="2">
    <citation type="submission" date="2022-01" db="EMBL/GenBank/DDBJ databases">
        <authorList>
            <person name="Yamashiro T."/>
            <person name="Shiraishi A."/>
            <person name="Satake H."/>
            <person name="Nakayama K."/>
        </authorList>
    </citation>
    <scope>NUCLEOTIDE SEQUENCE</scope>
</reference>
<dbReference type="InterPro" id="IPR045358">
    <property type="entry name" value="Ty3_capsid"/>
</dbReference>
<dbReference type="GO" id="GO:0003964">
    <property type="term" value="F:RNA-directed DNA polymerase activity"/>
    <property type="evidence" value="ECO:0007669"/>
    <property type="project" value="UniProtKB-KW"/>
</dbReference>
<organism evidence="3 4">
    <name type="scientific">Tanacetum coccineum</name>
    <dbReference type="NCBI Taxonomy" id="301880"/>
    <lineage>
        <taxon>Eukaryota</taxon>
        <taxon>Viridiplantae</taxon>
        <taxon>Streptophyta</taxon>
        <taxon>Embryophyta</taxon>
        <taxon>Tracheophyta</taxon>
        <taxon>Spermatophyta</taxon>
        <taxon>Magnoliopsida</taxon>
        <taxon>eudicotyledons</taxon>
        <taxon>Gunneridae</taxon>
        <taxon>Pentapetalae</taxon>
        <taxon>asterids</taxon>
        <taxon>campanulids</taxon>
        <taxon>Asterales</taxon>
        <taxon>Asteraceae</taxon>
        <taxon>Asteroideae</taxon>
        <taxon>Anthemideae</taxon>
        <taxon>Anthemidinae</taxon>
        <taxon>Tanacetum</taxon>
    </lineage>
</organism>
<protein>
    <submittedName>
        <fullName evidence="3">Reverse transcriptase domain-containing protein</fullName>
    </submittedName>
</protein>
<gene>
    <name evidence="3" type="ORF">Tco_0953077</name>
</gene>
<keyword evidence="3" id="KW-0808">Transferase</keyword>
<evidence type="ECO:0000313" key="4">
    <source>
        <dbReference type="Proteomes" id="UP001151760"/>
    </source>
</evidence>
<dbReference type="Pfam" id="PF08284">
    <property type="entry name" value="RVP_2"/>
    <property type="match status" value="1"/>
</dbReference>
<dbReference type="PANTHER" id="PTHR15503">
    <property type="entry name" value="LDOC1 RELATED"/>
    <property type="match status" value="1"/>
</dbReference>
<dbReference type="InterPro" id="IPR001969">
    <property type="entry name" value="Aspartic_peptidase_AS"/>
</dbReference>
<dbReference type="Proteomes" id="UP001151760">
    <property type="component" value="Unassembled WGS sequence"/>
</dbReference>
<name>A0ABQ5DZK2_9ASTR</name>
<dbReference type="PROSITE" id="PS00141">
    <property type="entry name" value="ASP_PROTEASE"/>
    <property type="match status" value="1"/>
</dbReference>
<comment type="caution">
    <text evidence="3">The sequence shown here is derived from an EMBL/GenBank/DDBJ whole genome shotgun (WGS) entry which is preliminary data.</text>
</comment>
<evidence type="ECO:0000313" key="3">
    <source>
        <dbReference type="EMBL" id="GJT44362.1"/>
    </source>
</evidence>
<dbReference type="EMBL" id="BQNB010015807">
    <property type="protein sequence ID" value="GJT44362.1"/>
    <property type="molecule type" value="Genomic_DNA"/>
</dbReference>
<evidence type="ECO:0000259" key="2">
    <source>
        <dbReference type="Pfam" id="PF19259"/>
    </source>
</evidence>
<feature type="non-terminal residue" evidence="3">
    <location>
        <position position="464"/>
    </location>
</feature>
<keyword evidence="3" id="KW-0548">Nucleotidyltransferase</keyword>
<feature type="domain" description="Ty3 transposon capsid-like protein" evidence="2">
    <location>
        <begin position="131"/>
        <end position="325"/>
    </location>
</feature>
<reference evidence="3" key="1">
    <citation type="journal article" date="2022" name="Int. J. Mol. Sci.">
        <title>Draft Genome of Tanacetum Coccineum: Genomic Comparison of Closely Related Tanacetum-Family Plants.</title>
        <authorList>
            <person name="Yamashiro T."/>
            <person name="Shiraishi A."/>
            <person name="Nakayama K."/>
            <person name="Satake H."/>
        </authorList>
    </citation>
    <scope>NUCLEOTIDE SEQUENCE</scope>
</reference>